<keyword evidence="6" id="KW-0472">Membrane</keyword>
<feature type="domain" description="PPM-type phosphatase" evidence="8">
    <location>
        <begin position="8"/>
        <end position="238"/>
    </location>
</feature>
<name>A0A2P7QWH6_9SPHN</name>
<dbReference type="Pfam" id="PF00069">
    <property type="entry name" value="Pkinase"/>
    <property type="match status" value="1"/>
</dbReference>
<evidence type="ECO:0000256" key="1">
    <source>
        <dbReference type="ARBA" id="ARBA00022527"/>
    </source>
</evidence>
<keyword evidence="6" id="KW-1133">Transmembrane helix</keyword>
<evidence type="ECO:0000313" key="9">
    <source>
        <dbReference type="EMBL" id="PSJ42327.1"/>
    </source>
</evidence>
<dbReference type="OrthoDB" id="9801841at2"/>
<dbReference type="InterPro" id="IPR001932">
    <property type="entry name" value="PPM-type_phosphatase-like_dom"/>
</dbReference>
<dbReference type="AlphaFoldDB" id="A0A2P7QWH6"/>
<dbReference type="SMART" id="SM00332">
    <property type="entry name" value="PP2Cc"/>
    <property type="match status" value="1"/>
</dbReference>
<keyword evidence="2" id="KW-0808">Transferase</keyword>
<proteinExistence type="predicted"/>
<dbReference type="InterPro" id="IPR036457">
    <property type="entry name" value="PPM-type-like_dom_sf"/>
</dbReference>
<dbReference type="InterPro" id="IPR011009">
    <property type="entry name" value="Kinase-like_dom_sf"/>
</dbReference>
<gene>
    <name evidence="9" type="ORF">C7I55_07530</name>
</gene>
<dbReference type="CDD" id="cd14014">
    <property type="entry name" value="STKc_PknB_like"/>
    <property type="match status" value="1"/>
</dbReference>
<dbReference type="InterPro" id="IPR008266">
    <property type="entry name" value="Tyr_kinase_AS"/>
</dbReference>
<evidence type="ECO:0000313" key="10">
    <source>
        <dbReference type="Proteomes" id="UP000241167"/>
    </source>
</evidence>
<dbReference type="Proteomes" id="UP000241167">
    <property type="component" value="Unassembled WGS sequence"/>
</dbReference>
<reference evidence="9 10" key="1">
    <citation type="submission" date="2018-03" db="EMBL/GenBank/DDBJ databases">
        <title>The draft genome of Sphingosinicella sp. GL-C-18.</title>
        <authorList>
            <person name="Liu L."/>
            <person name="Li L."/>
            <person name="Liang L."/>
            <person name="Zhang X."/>
            <person name="Wang T."/>
        </authorList>
    </citation>
    <scope>NUCLEOTIDE SEQUENCE [LARGE SCALE GENOMIC DNA]</scope>
    <source>
        <strain evidence="9 10">GL-C-18</strain>
    </source>
</reference>
<evidence type="ECO:0000256" key="5">
    <source>
        <dbReference type="ARBA" id="ARBA00022840"/>
    </source>
</evidence>
<evidence type="ECO:0000256" key="2">
    <source>
        <dbReference type="ARBA" id="ARBA00022679"/>
    </source>
</evidence>
<dbReference type="InterPro" id="IPR000719">
    <property type="entry name" value="Prot_kinase_dom"/>
</dbReference>
<dbReference type="PROSITE" id="PS00109">
    <property type="entry name" value="PROTEIN_KINASE_TYR"/>
    <property type="match status" value="1"/>
</dbReference>
<evidence type="ECO:0000259" key="8">
    <source>
        <dbReference type="PROSITE" id="PS51746"/>
    </source>
</evidence>
<evidence type="ECO:0000256" key="4">
    <source>
        <dbReference type="ARBA" id="ARBA00022777"/>
    </source>
</evidence>
<keyword evidence="6" id="KW-0812">Transmembrane</keyword>
<dbReference type="EMBL" id="PXYI01000002">
    <property type="protein sequence ID" value="PSJ42327.1"/>
    <property type="molecule type" value="Genomic_DNA"/>
</dbReference>
<keyword evidence="5" id="KW-0067">ATP-binding</keyword>
<keyword evidence="4 9" id="KW-0418">Kinase</keyword>
<dbReference type="SMART" id="SM00219">
    <property type="entry name" value="TyrKc"/>
    <property type="match status" value="1"/>
</dbReference>
<protein>
    <submittedName>
        <fullName evidence="9">Serine/threonine protein kinase</fullName>
    </submittedName>
</protein>
<dbReference type="InterPro" id="IPR020635">
    <property type="entry name" value="Tyr_kinase_cat_dom"/>
</dbReference>
<comment type="caution">
    <text evidence="9">The sequence shown here is derived from an EMBL/GenBank/DDBJ whole genome shotgun (WGS) entry which is preliminary data.</text>
</comment>
<dbReference type="Pfam" id="PF13672">
    <property type="entry name" value="PP2C_2"/>
    <property type="match status" value="1"/>
</dbReference>
<sequence>MRPRLTVSAGHCSRAGAKPDNQDCRGLVVPEGAALASKGIAAAIADGISTSSLGGEASRAATRTFLADYYCTSDGWSVRSAATSVIAAINSKMHARNGRPLSDEERERGLICTFSALVLKSRSAHLFHVGDARIARLRGGIIEPLTAPHVVAVGGGRSYLGRALGIDRHVEIDYRHVALEPGDLFVLTTDGLHDHLQDAAIAALLTAANDLQAAAEALATGAADAGSEDDLTVQLIRVDELPEGGVDDVLGSEITLPPAPLLTPGSDFEGYHILRQIHAGARSHVYLASDPQTGRRVALKVPSTEHGADPAQLRALLLEEWIARRIDHPHVARAAPQPRNRSHVFAASDYIDGQTLAQWMRDHPAPDLTAVRSLIGQIAAGLLAFHKLEMLHRDLRPQNILVDAEGTARIIDFGSVQVAGLDELSLVAEEDSAFAGTMQYGAPELYLGLPASPASDLFSLGIIAYQLLTGHLPYGPRVAAARSRAAQRRLYYTPASEHNPAVPDWVDAAIAKAVAIDPAGRYELLSEFTYDLSHPNPALAGADTRPLFQRNPVLAWKALSAILFALLLVSVFVR</sequence>
<organism evidence="9 10">
    <name type="scientific">Allosphingosinicella deserti</name>
    <dbReference type="NCBI Taxonomy" id="2116704"/>
    <lineage>
        <taxon>Bacteria</taxon>
        <taxon>Pseudomonadati</taxon>
        <taxon>Pseudomonadota</taxon>
        <taxon>Alphaproteobacteria</taxon>
        <taxon>Sphingomonadales</taxon>
        <taxon>Sphingomonadaceae</taxon>
        <taxon>Allosphingosinicella</taxon>
    </lineage>
</organism>
<dbReference type="PROSITE" id="PS51746">
    <property type="entry name" value="PPM_2"/>
    <property type="match status" value="1"/>
</dbReference>
<dbReference type="PANTHER" id="PTHR24351">
    <property type="entry name" value="RIBOSOMAL PROTEIN S6 KINASE"/>
    <property type="match status" value="1"/>
</dbReference>
<keyword evidence="3" id="KW-0547">Nucleotide-binding</keyword>
<dbReference type="SUPFAM" id="SSF81606">
    <property type="entry name" value="PP2C-like"/>
    <property type="match status" value="1"/>
</dbReference>
<feature type="domain" description="Protein kinase" evidence="7">
    <location>
        <begin position="271"/>
        <end position="539"/>
    </location>
</feature>
<evidence type="ECO:0000259" key="7">
    <source>
        <dbReference type="PROSITE" id="PS50011"/>
    </source>
</evidence>
<feature type="transmembrane region" description="Helical" evidence="6">
    <location>
        <begin position="554"/>
        <end position="573"/>
    </location>
</feature>
<keyword evidence="10" id="KW-1185">Reference proteome</keyword>
<dbReference type="SMART" id="SM00331">
    <property type="entry name" value="PP2C_SIG"/>
    <property type="match status" value="1"/>
</dbReference>
<dbReference type="GO" id="GO:0004713">
    <property type="term" value="F:protein tyrosine kinase activity"/>
    <property type="evidence" value="ECO:0007669"/>
    <property type="project" value="InterPro"/>
</dbReference>
<dbReference type="GO" id="GO:0005524">
    <property type="term" value="F:ATP binding"/>
    <property type="evidence" value="ECO:0007669"/>
    <property type="project" value="UniProtKB-KW"/>
</dbReference>
<evidence type="ECO:0000256" key="6">
    <source>
        <dbReference type="SAM" id="Phobius"/>
    </source>
</evidence>
<accession>A0A2P7QWH6</accession>
<dbReference type="GO" id="GO:0004674">
    <property type="term" value="F:protein serine/threonine kinase activity"/>
    <property type="evidence" value="ECO:0007669"/>
    <property type="project" value="UniProtKB-KW"/>
</dbReference>
<dbReference type="PROSITE" id="PS50011">
    <property type="entry name" value="PROTEIN_KINASE_DOM"/>
    <property type="match status" value="1"/>
</dbReference>
<dbReference type="Gene3D" id="1.10.510.10">
    <property type="entry name" value="Transferase(Phosphotransferase) domain 1"/>
    <property type="match status" value="1"/>
</dbReference>
<keyword evidence="1 9" id="KW-0723">Serine/threonine-protein kinase</keyword>
<dbReference type="Gene3D" id="3.60.40.10">
    <property type="entry name" value="PPM-type phosphatase domain"/>
    <property type="match status" value="1"/>
</dbReference>
<dbReference type="SUPFAM" id="SSF56112">
    <property type="entry name" value="Protein kinase-like (PK-like)"/>
    <property type="match status" value="1"/>
</dbReference>
<evidence type="ECO:0000256" key="3">
    <source>
        <dbReference type="ARBA" id="ARBA00022741"/>
    </source>
</evidence>
<dbReference type="Gene3D" id="3.30.200.20">
    <property type="entry name" value="Phosphorylase Kinase, domain 1"/>
    <property type="match status" value="1"/>
</dbReference>